<dbReference type="InterPro" id="IPR003772">
    <property type="entry name" value="YceD"/>
</dbReference>
<dbReference type="eggNOG" id="COG1399">
    <property type="taxonomic scope" value="Bacteria"/>
</dbReference>
<name>F1T5H0_9ACTN</name>
<comment type="caution">
    <text evidence="1">The sequence shown here is derived from an EMBL/GenBank/DDBJ whole genome shotgun (WGS) entry which is preliminary data.</text>
</comment>
<reference evidence="1 2" key="1">
    <citation type="submission" date="2011-02" db="EMBL/GenBank/DDBJ databases">
        <authorList>
            <person name="Muzny D."/>
            <person name="Qin X."/>
            <person name="Buhay C."/>
            <person name="Dugan-Rocha S."/>
            <person name="Ding Y."/>
            <person name="Chen G."/>
            <person name="Hawes A."/>
            <person name="Holder M."/>
            <person name="Jhangiani S."/>
            <person name="Johnson A."/>
            <person name="Khan Z."/>
            <person name="Li Z."/>
            <person name="Liu W."/>
            <person name="Liu X."/>
            <person name="Perez L."/>
            <person name="Shen H."/>
            <person name="Wang Q."/>
            <person name="Watt J."/>
            <person name="Xi L."/>
            <person name="Xin Y."/>
            <person name="Zhou J."/>
            <person name="Deng J."/>
            <person name="Jiang H."/>
            <person name="Liu Y."/>
            <person name="Qu J."/>
            <person name="Song X.-Z."/>
            <person name="Zhang L."/>
            <person name="Villasana D."/>
            <person name="Johnson A."/>
            <person name="Liu J."/>
            <person name="Liyanage D."/>
            <person name="Lorensuhewa L."/>
            <person name="Robinson T."/>
            <person name="Song A."/>
            <person name="Song B.-B."/>
            <person name="Dinh H."/>
            <person name="Thornton R."/>
            <person name="Coyle M."/>
            <person name="Francisco L."/>
            <person name="Jackson L."/>
            <person name="Javaid M."/>
            <person name="Korchina V."/>
            <person name="Kovar C."/>
            <person name="Mata R."/>
            <person name="Mathew T."/>
            <person name="Ngo R."/>
            <person name="Nguyen L."/>
            <person name="Nguyen N."/>
            <person name="Okwuonu G."/>
            <person name="Ongeri F."/>
            <person name="Pham C."/>
            <person name="Simmons D."/>
            <person name="Wilczek-Boney K."/>
            <person name="Hale W."/>
            <person name="Jakkamsetti A."/>
            <person name="Pham P."/>
            <person name="Ruth R."/>
            <person name="San Lucas F."/>
            <person name="Warren J."/>
            <person name="Zhang J."/>
            <person name="Zhao Z."/>
            <person name="Zhou C."/>
            <person name="Zhu D."/>
            <person name="Lee S."/>
            <person name="Bess C."/>
            <person name="Blankenburg K."/>
            <person name="Forbes L."/>
            <person name="Fu Q."/>
            <person name="Gubbala S."/>
            <person name="Hirani K."/>
            <person name="Jayaseelan J.C."/>
            <person name="Lara F."/>
            <person name="Munidasa M."/>
            <person name="Palculict T."/>
            <person name="Patil S."/>
            <person name="Pu L.-L."/>
            <person name="Saada N."/>
            <person name="Tang L."/>
            <person name="Weissenberger G."/>
            <person name="Zhu Y."/>
            <person name="Hemphill L."/>
            <person name="Shang Y."/>
            <person name="Youmans B."/>
            <person name="Ayvaz T."/>
            <person name="Ross M."/>
            <person name="Santibanez J."/>
            <person name="Aqrawi P."/>
            <person name="Gross S."/>
            <person name="Joshi V."/>
            <person name="Fowler G."/>
            <person name="Nazareth L."/>
            <person name="Reid J."/>
            <person name="Worley K."/>
            <person name="Petrosino J."/>
            <person name="Highlander S."/>
            <person name="Gibbs R."/>
        </authorList>
    </citation>
    <scope>NUCLEOTIDE SEQUENCE [LARGE SCALE GENOMIC DNA]</scope>
    <source>
        <strain evidence="1 2">DSM 15829</strain>
    </source>
</reference>
<dbReference type="Proteomes" id="UP000005947">
    <property type="component" value="Unassembled WGS sequence"/>
</dbReference>
<dbReference type="PANTHER" id="PTHR34374:SF1">
    <property type="entry name" value="LARGE RIBOSOMAL RNA SUBUNIT ACCUMULATION PROTEIN YCED HOMOLOG 1, CHLOROPLASTIC"/>
    <property type="match status" value="1"/>
</dbReference>
<dbReference type="OrthoDB" id="9790372at2"/>
<dbReference type="Pfam" id="PF02620">
    <property type="entry name" value="YceD"/>
    <property type="match status" value="1"/>
</dbReference>
<accession>F1T5H0</accession>
<keyword evidence="2" id="KW-1185">Reference proteome</keyword>
<gene>
    <name evidence="1" type="ORF">HMPREF0091_10848</name>
</gene>
<proteinExistence type="predicted"/>
<evidence type="ECO:0000313" key="1">
    <source>
        <dbReference type="EMBL" id="EGF23901.1"/>
    </source>
</evidence>
<dbReference type="EMBL" id="ACGK02000001">
    <property type="protein sequence ID" value="EGF23901.1"/>
    <property type="molecule type" value="Genomic_DNA"/>
</dbReference>
<dbReference type="RefSeq" id="WP_006303037.1">
    <property type="nucleotide sequence ID" value="NZ_ACGK02000001.1"/>
</dbReference>
<dbReference type="PANTHER" id="PTHR34374">
    <property type="entry name" value="LARGE RIBOSOMAL RNA SUBUNIT ACCUMULATION PROTEIN YCED HOMOLOG 1, CHLOROPLASTIC"/>
    <property type="match status" value="1"/>
</dbReference>
<sequence>MKKTVAILDERLSQRGSSVHLTGHVDEDSYTLGAHHFVLPQGVEYSLDLTNAGQGIFVTGILSCTVEGTCDRCLDKAAFTLEGEVDQYYLFEEPEQTPLSSDEDELDFELVSADNTLDLTHALESVLLMETPYVILCSDECKGLCSECGCNLNYTQCRCAERLAHNASEEPQSHNAQELAKLKKLLSSSDLK</sequence>
<organism evidence="1 2">
    <name type="scientific">Fannyhessea vaginae DSM 15829</name>
    <dbReference type="NCBI Taxonomy" id="525256"/>
    <lineage>
        <taxon>Bacteria</taxon>
        <taxon>Bacillati</taxon>
        <taxon>Actinomycetota</taxon>
        <taxon>Coriobacteriia</taxon>
        <taxon>Coriobacteriales</taxon>
        <taxon>Atopobiaceae</taxon>
        <taxon>Fannyhessea</taxon>
    </lineage>
</organism>
<dbReference type="AlphaFoldDB" id="F1T5H0"/>
<protein>
    <submittedName>
        <fullName evidence="1">Putative ACR, COG1399</fullName>
    </submittedName>
</protein>
<dbReference type="GeneID" id="93210447"/>
<evidence type="ECO:0000313" key="2">
    <source>
        <dbReference type="Proteomes" id="UP000005947"/>
    </source>
</evidence>